<dbReference type="OrthoDB" id="893865at2"/>
<gene>
    <name evidence="1" type="ORF">AUC43_04380</name>
</gene>
<evidence type="ECO:0000313" key="1">
    <source>
        <dbReference type="EMBL" id="ALW84392.1"/>
    </source>
</evidence>
<reference evidence="1 2" key="1">
    <citation type="submission" date="2015-12" db="EMBL/GenBank/DDBJ databases">
        <authorList>
            <person name="Shamseldin A."/>
            <person name="Moawad H."/>
            <person name="Abd El-Rahim W.M."/>
            <person name="Sadowsky M.J."/>
        </authorList>
    </citation>
    <scope>NUCLEOTIDE SEQUENCE [LARGE SCALE GENOMIC DNA]</scope>
    <source>
        <strain evidence="1 2">DG5B</strain>
    </source>
</reference>
<dbReference type="KEGG" id="hyg:AUC43_04380"/>
<name>A0A0U4C2K6_9BACT</name>
<keyword evidence="2" id="KW-1185">Reference proteome</keyword>
<sequence length="115" mass="12375">MHALRSHIALLLLLCLTRTLLPEAWILALHPHAHTAEPAQTAVVEHKGKALLGAKHQHCEVEQFYNAAFQPALPLPLPRPRVAPRYAAVGAAGAVRVVAGRLLRSSALRGPPSRA</sequence>
<evidence type="ECO:0000313" key="2">
    <source>
        <dbReference type="Proteomes" id="UP000059542"/>
    </source>
</evidence>
<proteinExistence type="predicted"/>
<dbReference type="STRING" id="1411621.AUC43_04380"/>
<accession>A0A0U4C2K6</accession>
<dbReference type="EMBL" id="CP013909">
    <property type="protein sequence ID" value="ALW84392.1"/>
    <property type="molecule type" value="Genomic_DNA"/>
</dbReference>
<dbReference type="AlphaFoldDB" id="A0A0U4C2K6"/>
<protein>
    <submittedName>
        <fullName evidence="1">Uncharacterized protein</fullName>
    </submittedName>
</protein>
<organism evidence="1 2">
    <name type="scientific">Hymenobacter sedentarius</name>
    <dbReference type="NCBI Taxonomy" id="1411621"/>
    <lineage>
        <taxon>Bacteria</taxon>
        <taxon>Pseudomonadati</taxon>
        <taxon>Bacteroidota</taxon>
        <taxon>Cytophagia</taxon>
        <taxon>Cytophagales</taxon>
        <taxon>Hymenobacteraceae</taxon>
        <taxon>Hymenobacter</taxon>
    </lineage>
</organism>
<dbReference type="RefSeq" id="WP_068190348.1">
    <property type="nucleotide sequence ID" value="NZ_CP013909.1"/>
</dbReference>
<dbReference type="Proteomes" id="UP000059542">
    <property type="component" value="Chromosome"/>
</dbReference>